<evidence type="ECO:0000256" key="2">
    <source>
        <dbReference type="SAM" id="SignalP"/>
    </source>
</evidence>
<feature type="signal peptide" evidence="2">
    <location>
        <begin position="1"/>
        <end position="29"/>
    </location>
</feature>
<reference evidence="3 4" key="1">
    <citation type="submission" date="2021-01" db="EMBL/GenBank/DDBJ databases">
        <title>Piscinibacter sp. Jin2 Genome sequencing and assembly.</title>
        <authorList>
            <person name="Kim I."/>
        </authorList>
    </citation>
    <scope>NUCLEOTIDE SEQUENCE [LARGE SCALE GENOMIC DNA]</scope>
    <source>
        <strain evidence="3 4">Jin2</strain>
    </source>
</reference>
<dbReference type="Gene3D" id="2.40.420.20">
    <property type="match status" value="1"/>
</dbReference>
<dbReference type="EMBL" id="JAERRA010000001">
    <property type="protein sequence ID" value="MBL0720110.1"/>
    <property type="molecule type" value="Genomic_DNA"/>
</dbReference>
<evidence type="ECO:0000256" key="1">
    <source>
        <dbReference type="ARBA" id="ARBA00022448"/>
    </source>
</evidence>
<dbReference type="PANTHER" id="PTHR30097">
    <property type="entry name" value="CATION EFFLUX SYSTEM PROTEIN CUSB"/>
    <property type="match status" value="1"/>
</dbReference>
<gene>
    <name evidence="3" type="ORF">JI742_09440</name>
</gene>
<feature type="chain" id="PRO_5040761438" evidence="2">
    <location>
        <begin position="30"/>
        <end position="376"/>
    </location>
</feature>
<evidence type="ECO:0000313" key="3">
    <source>
        <dbReference type="EMBL" id="MBL0720110.1"/>
    </source>
</evidence>
<comment type="caution">
    <text evidence="3">The sequence shown here is derived from an EMBL/GenBank/DDBJ whole genome shotgun (WGS) entry which is preliminary data.</text>
</comment>
<dbReference type="Proteomes" id="UP000643207">
    <property type="component" value="Unassembled WGS sequence"/>
</dbReference>
<protein>
    <submittedName>
        <fullName evidence="3">HlyD family efflux transporter periplasmic adaptor subunit</fullName>
    </submittedName>
</protein>
<evidence type="ECO:0000313" key="4">
    <source>
        <dbReference type="Proteomes" id="UP000643207"/>
    </source>
</evidence>
<dbReference type="InterPro" id="IPR051909">
    <property type="entry name" value="MFP_Cation_Efflux"/>
</dbReference>
<dbReference type="GO" id="GO:0015679">
    <property type="term" value="P:plasma membrane copper ion transport"/>
    <property type="evidence" value="ECO:0007669"/>
    <property type="project" value="TreeGrafter"/>
</dbReference>
<dbReference type="Gene3D" id="2.40.50.100">
    <property type="match status" value="1"/>
</dbReference>
<dbReference type="AlphaFoldDB" id="A0A9X0XIE5"/>
<keyword evidence="1" id="KW-0813">Transport</keyword>
<keyword evidence="4" id="KW-1185">Reference proteome</keyword>
<dbReference type="GO" id="GO:0060003">
    <property type="term" value="P:copper ion export"/>
    <property type="evidence" value="ECO:0007669"/>
    <property type="project" value="TreeGrafter"/>
</dbReference>
<dbReference type="RefSeq" id="WP_201825902.1">
    <property type="nucleotide sequence ID" value="NZ_JAERRA010000001.1"/>
</dbReference>
<proteinExistence type="predicted"/>
<dbReference type="GO" id="GO:0030313">
    <property type="term" value="C:cell envelope"/>
    <property type="evidence" value="ECO:0007669"/>
    <property type="project" value="TreeGrafter"/>
</dbReference>
<dbReference type="PANTHER" id="PTHR30097:SF4">
    <property type="entry name" value="SLR6042 PROTEIN"/>
    <property type="match status" value="1"/>
</dbReference>
<keyword evidence="2" id="KW-0732">Signal</keyword>
<sequence length="376" mass="39923">MSVASRRARAALRPGLILAASLLLAPAWAGPGHDHGEAEPAARPAGAPQRLADGRVLLPKPAQRSLQIRTRPLFSAVHARSIELAAQVVAEPGATGWVQALHAGRLEPGPRGLPGPGQAVRRGELLAQVQTSLGPLERAAQAGQIAELEATRRLAEARLARLRELADTVPRRELEALELELQGLAARLAAQRGGLQAREALRAPIDGVISSAAVASGQAVAAGERIFEIIDPRRLRIEALSFDPALAAQVAGARLQLGDRVLQLRYLGAVPQLREQAQPLHFQLEGEAAAPLARGQLLKIQVQTREAAPGLAVPASARVRNPANQDIVWVKTAPETFEPRLVRLEPLDGASLRVLQGLEAGDRVVVQGATLLNQIR</sequence>
<accession>A0A9X0XIE5</accession>
<name>A0A9X0XIE5_9BURK</name>
<organism evidence="3 4">
    <name type="scientific">Aquariibacter lacus</name>
    <dbReference type="NCBI Taxonomy" id="2801332"/>
    <lineage>
        <taxon>Bacteria</taxon>
        <taxon>Pseudomonadati</taxon>
        <taxon>Pseudomonadota</taxon>
        <taxon>Betaproteobacteria</taxon>
        <taxon>Burkholderiales</taxon>
        <taxon>Sphaerotilaceae</taxon>
        <taxon>Aquariibacter</taxon>
    </lineage>
</organism>
<dbReference type="SUPFAM" id="SSF111369">
    <property type="entry name" value="HlyD-like secretion proteins"/>
    <property type="match status" value="1"/>
</dbReference>